<dbReference type="InterPro" id="IPR034193">
    <property type="entry name" value="PCSK9_ProteinaseK-like"/>
</dbReference>
<keyword evidence="6" id="KW-0732">Signal</keyword>
<dbReference type="InterPro" id="IPR016135">
    <property type="entry name" value="UBQ-conjugating_enzyme/RWD"/>
</dbReference>
<dbReference type="InterPro" id="IPR036852">
    <property type="entry name" value="Peptidase_S8/S53_dom_sf"/>
</dbReference>
<dbReference type="PROSITE" id="PS00137">
    <property type="entry name" value="SUBTILASE_HIS"/>
    <property type="match status" value="1"/>
</dbReference>
<reference evidence="8 9" key="1">
    <citation type="journal article" date="2018" name="MBio">
        <title>Comparative Genomics Reveals the Core Gene Toolbox for the Fungus-Insect Symbiosis.</title>
        <authorList>
            <person name="Wang Y."/>
            <person name="Stata M."/>
            <person name="Wang W."/>
            <person name="Stajich J.E."/>
            <person name="White M.M."/>
            <person name="Moncalvo J.M."/>
        </authorList>
    </citation>
    <scope>NUCLEOTIDE SEQUENCE [LARGE SCALE GENOMIC DNA]</scope>
    <source>
        <strain evidence="8 9">AUS-77-4</strain>
    </source>
</reference>
<feature type="signal peptide" evidence="6">
    <location>
        <begin position="1"/>
        <end position="18"/>
    </location>
</feature>
<proteinExistence type="inferred from homology"/>
<dbReference type="Pfam" id="PF05922">
    <property type="entry name" value="Inhibitor_I9"/>
    <property type="match status" value="1"/>
</dbReference>
<accession>A0A2T9YFH9</accession>
<feature type="chain" id="PRO_5015557468" description="RWD domain-containing protein" evidence="6">
    <location>
        <begin position="19"/>
        <end position="563"/>
    </location>
</feature>
<dbReference type="GO" id="GO:0004252">
    <property type="term" value="F:serine-type endopeptidase activity"/>
    <property type="evidence" value="ECO:0007669"/>
    <property type="project" value="UniProtKB-UniRule"/>
</dbReference>
<dbReference type="AlphaFoldDB" id="A0A2T9YFH9"/>
<feature type="active site" description="Charge relay system" evidence="5">
    <location>
        <position position="392"/>
    </location>
</feature>
<keyword evidence="2 5" id="KW-0645">Protease</keyword>
<comment type="caution">
    <text evidence="8">The sequence shown here is derived from an EMBL/GenBank/DDBJ whole genome shotgun (WGS) entry which is preliminary data.</text>
</comment>
<protein>
    <recommendedName>
        <fullName evidence="7">RWD domain-containing protein</fullName>
    </recommendedName>
</protein>
<dbReference type="InterPro" id="IPR015500">
    <property type="entry name" value="Peptidase_S8_subtilisin-rel"/>
</dbReference>
<feature type="active site" description="Charge relay system" evidence="5">
    <location>
        <position position="200"/>
    </location>
</feature>
<evidence type="ECO:0000313" key="8">
    <source>
        <dbReference type="EMBL" id="PVU91090.1"/>
    </source>
</evidence>
<dbReference type="InterPro" id="IPR000209">
    <property type="entry name" value="Peptidase_S8/S53_dom"/>
</dbReference>
<dbReference type="OrthoDB" id="206201at2759"/>
<evidence type="ECO:0000313" key="9">
    <source>
        <dbReference type="Proteomes" id="UP000245699"/>
    </source>
</evidence>
<dbReference type="SUPFAM" id="SSF54495">
    <property type="entry name" value="UBC-like"/>
    <property type="match status" value="1"/>
</dbReference>
<evidence type="ECO:0000256" key="5">
    <source>
        <dbReference type="PROSITE-ProRule" id="PRU01240"/>
    </source>
</evidence>
<dbReference type="CDD" id="cd04077">
    <property type="entry name" value="Peptidases_S8_PCSK9_ProteinaseK_like"/>
    <property type="match status" value="1"/>
</dbReference>
<keyword evidence="9" id="KW-1185">Reference proteome</keyword>
<dbReference type="InterPro" id="IPR050131">
    <property type="entry name" value="Peptidase_S8_subtilisin-like"/>
</dbReference>
<dbReference type="STRING" id="61424.A0A2T9YFH9"/>
<dbReference type="Gene3D" id="3.40.50.200">
    <property type="entry name" value="Peptidase S8/S53 domain"/>
    <property type="match status" value="1"/>
</dbReference>
<evidence type="ECO:0000256" key="6">
    <source>
        <dbReference type="SAM" id="SignalP"/>
    </source>
</evidence>
<evidence type="ECO:0000256" key="3">
    <source>
        <dbReference type="ARBA" id="ARBA00022801"/>
    </source>
</evidence>
<evidence type="ECO:0000256" key="4">
    <source>
        <dbReference type="ARBA" id="ARBA00022825"/>
    </source>
</evidence>
<dbReference type="PANTHER" id="PTHR43806">
    <property type="entry name" value="PEPTIDASE S8"/>
    <property type="match status" value="1"/>
</dbReference>
<dbReference type="GO" id="GO:0005615">
    <property type="term" value="C:extracellular space"/>
    <property type="evidence" value="ECO:0007669"/>
    <property type="project" value="TreeGrafter"/>
</dbReference>
<feature type="active site" description="Charge relay system" evidence="5">
    <location>
        <position position="231"/>
    </location>
</feature>
<dbReference type="PANTHER" id="PTHR43806:SF11">
    <property type="entry name" value="CEREVISIN-RELATED"/>
    <property type="match status" value="1"/>
</dbReference>
<dbReference type="GO" id="GO:0006508">
    <property type="term" value="P:proteolysis"/>
    <property type="evidence" value="ECO:0007669"/>
    <property type="project" value="UniProtKB-KW"/>
</dbReference>
<dbReference type="PROSITE" id="PS50908">
    <property type="entry name" value="RWD"/>
    <property type="match status" value="1"/>
</dbReference>
<evidence type="ECO:0000259" key="7">
    <source>
        <dbReference type="PROSITE" id="PS50908"/>
    </source>
</evidence>
<evidence type="ECO:0000256" key="2">
    <source>
        <dbReference type="ARBA" id="ARBA00022670"/>
    </source>
</evidence>
<evidence type="ECO:0000256" key="1">
    <source>
        <dbReference type="ARBA" id="ARBA00011073"/>
    </source>
</evidence>
<sequence length="563" mass="62717">MKSILWIVLSLFFQLGFGKAPIYFRTPELVGKHKIGALKSSDNSNFIVVLKTDNKSPDKIKGKTRIDQEKTNRSNYINKHMAWVDDLLLKNKKSITRSLNETKENGITVKPTKEKVYSSVEIGKKFAGYVGAFQNETLNKIAENDDVLYIEEELTLSLNDQYNIQNYGLAKISSPDGSIDSNTYYFTEPNGKNVSIYIIDSGVSSIKEFGNRLRKGYNGWPEEENTDNYYHGTHVAGIAAGKMYGVAKEAEIVSVKIFDKNGKPSPGGLITCLGWVVEDHKNSKAQGLSKAAVVNLSLGSMGESRAYNDALAEMYNQGIHVVVSSGNGADDACKYTPASNKNVITVGAIDKNDAIASWTNYGKCVDIFAPGDEIVSAKFDDEDGNLVLSGSSMSAPHVTGIKHTKNYPDEAPNYSIETDTDIDTNLTQDEIEEMNTKMEEIIQDNMGMAMIFSMASSLKESLDELLIKKLEEAETVEKERIDKEIELEQKKFVGTKVTRQVFMEWKKRFELEQATENKLSELDIKKLESKKQRLTGRQLFELDVSLASSDSKFIEGDSLTENQ</sequence>
<feature type="domain" description="RWD" evidence="7">
    <location>
        <begin position="352"/>
        <end position="465"/>
    </location>
</feature>
<comment type="similarity">
    <text evidence="1 5">Belongs to the peptidase S8 family.</text>
</comment>
<name>A0A2T9YFH9_9FUNG</name>
<gene>
    <name evidence="8" type="ORF">BB559_004316</name>
</gene>
<dbReference type="PRINTS" id="PR00723">
    <property type="entry name" value="SUBTILISIN"/>
</dbReference>
<dbReference type="InterPro" id="IPR006575">
    <property type="entry name" value="RWD_dom"/>
</dbReference>
<dbReference type="EMBL" id="MBFT01000442">
    <property type="protein sequence ID" value="PVU91090.1"/>
    <property type="molecule type" value="Genomic_DNA"/>
</dbReference>
<organism evidence="8 9">
    <name type="scientific">Furculomyces boomerangus</name>
    <dbReference type="NCBI Taxonomy" id="61424"/>
    <lineage>
        <taxon>Eukaryota</taxon>
        <taxon>Fungi</taxon>
        <taxon>Fungi incertae sedis</taxon>
        <taxon>Zoopagomycota</taxon>
        <taxon>Kickxellomycotina</taxon>
        <taxon>Harpellomycetes</taxon>
        <taxon>Harpellales</taxon>
        <taxon>Harpellaceae</taxon>
        <taxon>Furculomyces</taxon>
    </lineage>
</organism>
<dbReference type="PROSITE" id="PS51892">
    <property type="entry name" value="SUBTILASE"/>
    <property type="match status" value="1"/>
</dbReference>
<keyword evidence="3 5" id="KW-0378">Hydrolase</keyword>
<dbReference type="InterPro" id="IPR022398">
    <property type="entry name" value="Peptidase_S8_His-AS"/>
</dbReference>
<keyword evidence="4 5" id="KW-0720">Serine protease</keyword>
<dbReference type="InterPro" id="IPR010259">
    <property type="entry name" value="S8pro/Inhibitor_I9"/>
</dbReference>
<dbReference type="Proteomes" id="UP000245699">
    <property type="component" value="Unassembled WGS sequence"/>
</dbReference>
<dbReference type="SUPFAM" id="SSF52743">
    <property type="entry name" value="Subtilisin-like"/>
    <property type="match status" value="1"/>
</dbReference>
<dbReference type="Pfam" id="PF00082">
    <property type="entry name" value="Peptidase_S8"/>
    <property type="match status" value="1"/>
</dbReference>